<dbReference type="EMBL" id="FQWF01000011">
    <property type="protein sequence ID" value="SHG91393.1"/>
    <property type="molecule type" value="Genomic_DNA"/>
</dbReference>
<dbReference type="AlphaFoldDB" id="A0A1M5NR12"/>
<accession>A0A1M5NR12</accession>
<evidence type="ECO:0000259" key="3">
    <source>
        <dbReference type="Pfam" id="PF01103"/>
    </source>
</evidence>
<reference evidence="5" key="1">
    <citation type="submission" date="2016-11" db="EMBL/GenBank/DDBJ databases">
        <authorList>
            <person name="Varghese N."/>
            <person name="Submissions S."/>
        </authorList>
    </citation>
    <scope>NUCLEOTIDE SEQUENCE [LARGE SCALE GENOMIC DNA]</scope>
    <source>
        <strain evidence="5">DSM 17659</strain>
    </source>
</reference>
<sequence>MKKISTKITAFIVISILICACNAVKRVPDGQLLLTKNEIRVDGKIIKEEKLSNQLYQQPNTTLLGYRLRLNLYNLANLNPDSTYQAKFVNDPEKYNRKSKWLSAKQVDRLGQSFFYNGIHNFLKTTGEPPVVIDQDRTTKSILRLKYYYFINGYFNVSAIYKIDTLNFKKGIVKYDIFPGNAFFIDSVQTSILTPALDSLYARNKASTFIKPGLQYKTEDFENERNRITTNFRNNGAYYFQPNYITFNIDTINKVNKANVTLLINNYSYQEADSTKTEPFKLYKISDVNIYTDYSSSKEALNFTDSTVYKNFNLFSQKKLKYKPKSITDAVFITKDGYYADYKTVLTTRYLNNLKIFNYPSIQYEIDKRDSTAQSLIAKVYLIPRKKYSFGLNVDVTHSNIQDFGIGLSISETIRNVFNGAETLEIAARGNIGSSQDLANPRNNFFNVSEYGLDVKLNIPRILMPFNTDRIIPKSMIPSTLITIGFAKQQNIGLDKENFTGGVSYNWTPKVNRTARFDLFNTQFVRNLNPRNYFNVYGSSYNALNNFSKTYNSNLTYFDNPIDKNLIVEEGTAGFIRDVLSGSSTFLQPITTADFESIRSIEERRLRLTANDFILATSFTFSKTTKKDMTDNTFYLFKTKIESAGTILTAFAESTNQKQNSGGNYEIFNLEYAEYVKTEFDYIKHWDLSKEKIVAFRTFFGIAIPFGNSDYIPFSRSYFSGGSNDNRAWQPYGLGPGSSGAVDDFNEANMKIAVSGEFRFKIAGSLKGALFADAGNIWNVLDNVIDERSTFTSLSDLKDIALGSGFGLRYDLSFFVIRFDLGFKTYNPANEIGRRWFKEYNFSNSVLNFGINYPF</sequence>
<dbReference type="Pfam" id="PF01103">
    <property type="entry name" value="Omp85"/>
    <property type="match status" value="1"/>
</dbReference>
<dbReference type="Gene3D" id="2.40.160.50">
    <property type="entry name" value="membrane protein fhac: a member of the omp85/tpsb transporter family"/>
    <property type="match status" value="1"/>
</dbReference>
<feature type="domain" description="Bacterial surface antigen (D15)" evidence="3">
    <location>
        <begin position="670"/>
        <end position="844"/>
    </location>
</feature>
<dbReference type="GO" id="GO:0019867">
    <property type="term" value="C:outer membrane"/>
    <property type="evidence" value="ECO:0007669"/>
    <property type="project" value="InterPro"/>
</dbReference>
<proteinExistence type="predicted"/>
<evidence type="ECO:0000313" key="4">
    <source>
        <dbReference type="EMBL" id="SHG91393.1"/>
    </source>
</evidence>
<evidence type="ECO:0000256" key="1">
    <source>
        <dbReference type="ARBA" id="ARBA00004370"/>
    </source>
</evidence>
<gene>
    <name evidence="4" type="ORF">SAMN05444372_111151</name>
</gene>
<dbReference type="PROSITE" id="PS51257">
    <property type="entry name" value="PROKAR_LIPOPROTEIN"/>
    <property type="match status" value="1"/>
</dbReference>
<protein>
    <submittedName>
        <fullName evidence="4">Surface antigen</fullName>
    </submittedName>
</protein>
<name>A0A1M5NR12_9FLAO</name>
<dbReference type="RefSeq" id="WP_073020968.1">
    <property type="nucleotide sequence ID" value="NZ_FQWF01000011.1"/>
</dbReference>
<evidence type="ECO:0000256" key="2">
    <source>
        <dbReference type="ARBA" id="ARBA00023136"/>
    </source>
</evidence>
<dbReference type="STRING" id="229205.SAMN05444372_111151"/>
<comment type="subcellular location">
    <subcellularLocation>
        <location evidence="1">Membrane</location>
    </subcellularLocation>
</comment>
<keyword evidence="5" id="KW-1185">Reference proteome</keyword>
<dbReference type="OrthoDB" id="9814535at2"/>
<dbReference type="InterPro" id="IPR000184">
    <property type="entry name" value="Bac_surfAg_D15"/>
</dbReference>
<organism evidence="4 5">
    <name type="scientific">Flavobacterium micromati</name>
    <dbReference type="NCBI Taxonomy" id="229205"/>
    <lineage>
        <taxon>Bacteria</taxon>
        <taxon>Pseudomonadati</taxon>
        <taxon>Bacteroidota</taxon>
        <taxon>Flavobacteriia</taxon>
        <taxon>Flavobacteriales</taxon>
        <taxon>Flavobacteriaceae</taxon>
        <taxon>Flavobacterium</taxon>
    </lineage>
</organism>
<keyword evidence="2" id="KW-0472">Membrane</keyword>
<evidence type="ECO:0000313" key="5">
    <source>
        <dbReference type="Proteomes" id="UP000184020"/>
    </source>
</evidence>
<dbReference type="Proteomes" id="UP000184020">
    <property type="component" value="Unassembled WGS sequence"/>
</dbReference>